<dbReference type="Pfam" id="PF00119">
    <property type="entry name" value="ATP-synt_A"/>
    <property type="match status" value="1"/>
</dbReference>
<evidence type="ECO:0000256" key="3">
    <source>
        <dbReference type="ARBA" id="ARBA00022448"/>
    </source>
</evidence>
<gene>
    <name evidence="11" type="primary">atpB</name>
    <name evidence="13" type="ORF">CLV72_101382</name>
</gene>
<evidence type="ECO:0000256" key="7">
    <source>
        <dbReference type="ARBA" id="ARBA00022989"/>
    </source>
</evidence>
<accession>A0A2T0QCV7</accession>
<evidence type="ECO:0000313" key="13">
    <source>
        <dbReference type="EMBL" id="PRY01786.1"/>
    </source>
</evidence>
<dbReference type="PRINTS" id="PR00123">
    <property type="entry name" value="ATPASEA"/>
</dbReference>
<dbReference type="InterPro" id="IPR045083">
    <property type="entry name" value="ATP_synth_F0_asu_bact/mt"/>
</dbReference>
<proteinExistence type="inferred from homology"/>
<keyword evidence="5 11" id="KW-0812">Transmembrane</keyword>
<dbReference type="AlphaFoldDB" id="A0A2T0QCV7"/>
<evidence type="ECO:0000256" key="6">
    <source>
        <dbReference type="ARBA" id="ARBA00022781"/>
    </source>
</evidence>
<keyword evidence="3 11" id="KW-0813">Transport</keyword>
<dbReference type="SUPFAM" id="SSF81336">
    <property type="entry name" value="F1F0 ATP synthase subunit A"/>
    <property type="match status" value="1"/>
</dbReference>
<dbReference type="HAMAP" id="MF_01393">
    <property type="entry name" value="ATP_synth_a_bact"/>
    <property type="match status" value="1"/>
</dbReference>
<reference evidence="13 14" key="1">
    <citation type="submission" date="2018-03" db="EMBL/GenBank/DDBJ databases">
        <title>Genomic Encyclopedia of Archaeal and Bacterial Type Strains, Phase II (KMG-II): from individual species to whole genera.</title>
        <authorList>
            <person name="Goeker M."/>
        </authorList>
    </citation>
    <scope>NUCLEOTIDE SEQUENCE [LARGE SCALE GENOMIC DNA]</scope>
    <source>
        <strain evidence="13 14">DSM 45601</strain>
    </source>
</reference>
<comment type="subcellular location">
    <subcellularLocation>
        <location evidence="11 12">Cell membrane</location>
        <topology evidence="11 12">Multi-pass membrane protein</topology>
    </subcellularLocation>
    <subcellularLocation>
        <location evidence="1">Membrane</location>
        <topology evidence="1">Multi-pass membrane protein</topology>
    </subcellularLocation>
</comment>
<feature type="transmembrane region" description="Helical" evidence="11">
    <location>
        <begin position="137"/>
        <end position="156"/>
    </location>
</feature>
<dbReference type="RefSeq" id="WP_106238094.1">
    <property type="nucleotide sequence ID" value="NZ_PVZC01000001.1"/>
</dbReference>
<dbReference type="InterPro" id="IPR035908">
    <property type="entry name" value="F0_ATP_A_sf"/>
</dbReference>
<dbReference type="GO" id="GO:0045259">
    <property type="term" value="C:proton-transporting ATP synthase complex"/>
    <property type="evidence" value="ECO:0007669"/>
    <property type="project" value="UniProtKB-KW"/>
</dbReference>
<keyword evidence="11" id="KW-1003">Cell membrane</keyword>
<organism evidence="13 14">
    <name type="scientific">Allonocardiopsis opalescens</name>
    <dbReference type="NCBI Taxonomy" id="1144618"/>
    <lineage>
        <taxon>Bacteria</taxon>
        <taxon>Bacillati</taxon>
        <taxon>Actinomycetota</taxon>
        <taxon>Actinomycetes</taxon>
        <taxon>Streptosporangiales</taxon>
        <taxon>Allonocardiopsis</taxon>
    </lineage>
</organism>
<evidence type="ECO:0000256" key="11">
    <source>
        <dbReference type="HAMAP-Rule" id="MF_01393"/>
    </source>
</evidence>
<keyword evidence="4 11" id="KW-0138">CF(0)</keyword>
<evidence type="ECO:0000256" key="1">
    <source>
        <dbReference type="ARBA" id="ARBA00004141"/>
    </source>
</evidence>
<feature type="transmembrane region" description="Helical" evidence="11">
    <location>
        <begin position="105"/>
        <end position="125"/>
    </location>
</feature>
<protein>
    <recommendedName>
        <fullName evidence="11 12">ATP synthase subunit a</fullName>
    </recommendedName>
    <alternativeName>
        <fullName evidence="11">ATP synthase F0 sector subunit a</fullName>
    </alternativeName>
    <alternativeName>
        <fullName evidence="11">F-ATPase subunit 6</fullName>
    </alternativeName>
</protein>
<evidence type="ECO:0000256" key="12">
    <source>
        <dbReference type="RuleBase" id="RU000483"/>
    </source>
</evidence>
<keyword evidence="7 11" id="KW-1133">Transmembrane helix</keyword>
<dbReference type="InterPro" id="IPR000568">
    <property type="entry name" value="ATP_synth_F0_asu"/>
</dbReference>
<dbReference type="CDD" id="cd00310">
    <property type="entry name" value="ATP-synt_Fo_a_6"/>
    <property type="match status" value="1"/>
</dbReference>
<feature type="transmembrane region" description="Helical" evidence="11">
    <location>
        <begin position="231"/>
        <end position="251"/>
    </location>
</feature>
<feature type="transmembrane region" description="Helical" evidence="11">
    <location>
        <begin position="257"/>
        <end position="278"/>
    </location>
</feature>
<dbReference type="PANTHER" id="PTHR11410:SF0">
    <property type="entry name" value="ATP SYNTHASE SUBUNIT A"/>
    <property type="match status" value="1"/>
</dbReference>
<dbReference type="GO" id="GO:0005886">
    <property type="term" value="C:plasma membrane"/>
    <property type="evidence" value="ECO:0007669"/>
    <property type="project" value="UniProtKB-SubCell"/>
</dbReference>
<comment type="function">
    <text evidence="11 12">Key component of the proton channel; it plays a direct role in the translocation of protons across the membrane.</text>
</comment>
<dbReference type="Gene3D" id="1.20.120.220">
    <property type="entry name" value="ATP synthase, F0 complex, subunit A"/>
    <property type="match status" value="1"/>
</dbReference>
<keyword evidence="9 11" id="KW-0472">Membrane</keyword>
<dbReference type="NCBIfam" id="TIGR01131">
    <property type="entry name" value="ATP_synt_6_or_A"/>
    <property type="match status" value="1"/>
</dbReference>
<evidence type="ECO:0000313" key="14">
    <source>
        <dbReference type="Proteomes" id="UP000237846"/>
    </source>
</evidence>
<evidence type="ECO:0000256" key="8">
    <source>
        <dbReference type="ARBA" id="ARBA00023065"/>
    </source>
</evidence>
<sequence length="282" mass="30739">MSANAHVLAAEDGDGGLFTPGGPGFAPPTTDIFFPPPIVEFGPFAISKYTVLLALTVVVVLGFWFATTSKMKLVPSRWQSVAEMGYLFIRDQVARPTIGKQGDRYVPLLITLFFMILVMNLWGVVPLVGQLPVTANTAVPIVLALIVYVFWNVVGIRKQGGWRYFRDILFMPGVPWPFYIILTPIEVISTLIVRPVTHAVRLFANMFAGHLLLATFAAAGFYMFNPGAPDALLGAVSVVFSGFAFLGFFAFTLLEIVIMSLQAFVFVLLTAVYIGGAVEPAH</sequence>
<evidence type="ECO:0000256" key="9">
    <source>
        <dbReference type="ARBA" id="ARBA00023136"/>
    </source>
</evidence>
<evidence type="ECO:0000256" key="10">
    <source>
        <dbReference type="ARBA" id="ARBA00023310"/>
    </source>
</evidence>
<keyword evidence="10 11" id="KW-0066">ATP synthesis</keyword>
<dbReference type="PANTHER" id="PTHR11410">
    <property type="entry name" value="ATP SYNTHASE SUBUNIT A"/>
    <property type="match status" value="1"/>
</dbReference>
<dbReference type="Proteomes" id="UP000237846">
    <property type="component" value="Unassembled WGS sequence"/>
</dbReference>
<comment type="similarity">
    <text evidence="2 11 12">Belongs to the ATPase A chain family.</text>
</comment>
<dbReference type="InterPro" id="IPR023011">
    <property type="entry name" value="ATP_synth_F0_asu_AS"/>
</dbReference>
<keyword evidence="14" id="KW-1185">Reference proteome</keyword>
<evidence type="ECO:0000256" key="4">
    <source>
        <dbReference type="ARBA" id="ARBA00022547"/>
    </source>
</evidence>
<feature type="transmembrane region" description="Helical" evidence="11">
    <location>
        <begin position="49"/>
        <end position="67"/>
    </location>
</feature>
<feature type="transmembrane region" description="Helical" evidence="11">
    <location>
        <begin position="202"/>
        <end position="224"/>
    </location>
</feature>
<comment type="caution">
    <text evidence="13">The sequence shown here is derived from an EMBL/GenBank/DDBJ whole genome shotgun (WGS) entry which is preliminary data.</text>
</comment>
<dbReference type="OrthoDB" id="9809130at2"/>
<feature type="transmembrane region" description="Helical" evidence="11">
    <location>
        <begin position="176"/>
        <end position="196"/>
    </location>
</feature>
<keyword evidence="6 11" id="KW-0375">Hydrogen ion transport</keyword>
<name>A0A2T0QCV7_9ACTN</name>
<dbReference type="PROSITE" id="PS00449">
    <property type="entry name" value="ATPASE_A"/>
    <property type="match status" value="1"/>
</dbReference>
<keyword evidence="8 11" id="KW-0406">Ion transport</keyword>
<evidence type="ECO:0000256" key="5">
    <source>
        <dbReference type="ARBA" id="ARBA00022692"/>
    </source>
</evidence>
<evidence type="ECO:0000256" key="2">
    <source>
        <dbReference type="ARBA" id="ARBA00006810"/>
    </source>
</evidence>
<dbReference type="GO" id="GO:0046933">
    <property type="term" value="F:proton-transporting ATP synthase activity, rotational mechanism"/>
    <property type="evidence" value="ECO:0007669"/>
    <property type="project" value="UniProtKB-UniRule"/>
</dbReference>
<dbReference type="EMBL" id="PVZC01000001">
    <property type="protein sequence ID" value="PRY01786.1"/>
    <property type="molecule type" value="Genomic_DNA"/>
</dbReference>